<evidence type="ECO:0000313" key="2">
    <source>
        <dbReference type="Proteomes" id="UP001497644"/>
    </source>
</evidence>
<protein>
    <submittedName>
        <fullName evidence="1">Uncharacterized protein</fullName>
    </submittedName>
</protein>
<name>A0AAV2N251_9HYME</name>
<sequence>MQLRIFFESESKEFCPPREISEVYKHGEMFGGSGLSRCGREAVKSKLFTFESFRRNWERIVSLYTRHVTGSNVSRTVHT</sequence>
<reference evidence="1 2" key="1">
    <citation type="submission" date="2024-04" db="EMBL/GenBank/DDBJ databases">
        <authorList>
            <consortium name="Molecular Ecology Group"/>
        </authorList>
    </citation>
    <scope>NUCLEOTIDE SEQUENCE [LARGE SCALE GENOMIC DNA]</scope>
</reference>
<dbReference type="AlphaFoldDB" id="A0AAV2N251"/>
<accession>A0AAV2N251</accession>
<organism evidence="1 2">
    <name type="scientific">Lasius platythorax</name>
    <dbReference type="NCBI Taxonomy" id="488582"/>
    <lineage>
        <taxon>Eukaryota</taxon>
        <taxon>Metazoa</taxon>
        <taxon>Ecdysozoa</taxon>
        <taxon>Arthropoda</taxon>
        <taxon>Hexapoda</taxon>
        <taxon>Insecta</taxon>
        <taxon>Pterygota</taxon>
        <taxon>Neoptera</taxon>
        <taxon>Endopterygota</taxon>
        <taxon>Hymenoptera</taxon>
        <taxon>Apocrita</taxon>
        <taxon>Aculeata</taxon>
        <taxon>Formicoidea</taxon>
        <taxon>Formicidae</taxon>
        <taxon>Formicinae</taxon>
        <taxon>Lasius</taxon>
        <taxon>Lasius</taxon>
    </lineage>
</organism>
<keyword evidence="2" id="KW-1185">Reference proteome</keyword>
<evidence type="ECO:0000313" key="1">
    <source>
        <dbReference type="EMBL" id="CAL1673730.1"/>
    </source>
</evidence>
<dbReference type="EMBL" id="OZ034824">
    <property type="protein sequence ID" value="CAL1673730.1"/>
    <property type="molecule type" value="Genomic_DNA"/>
</dbReference>
<gene>
    <name evidence="1" type="ORF">LPLAT_LOCUS550</name>
</gene>
<proteinExistence type="predicted"/>
<dbReference type="Proteomes" id="UP001497644">
    <property type="component" value="Chromosome 1"/>
</dbReference>